<keyword evidence="2" id="KW-1185">Reference proteome</keyword>
<dbReference type="Proteomes" id="UP000056322">
    <property type="component" value="Chromosome 1"/>
</dbReference>
<accession>A0A0B7IWT3</accession>
<dbReference type="HOGENOM" id="CLU_3170092_0_0_4"/>
<name>A0A0B7IWT3_9PROT</name>
<organism evidence="1 2">
    <name type="scientific">Candidatus Methylopumilus turicensis</name>
    <dbReference type="NCBI Taxonomy" id="1581680"/>
    <lineage>
        <taxon>Bacteria</taxon>
        <taxon>Pseudomonadati</taxon>
        <taxon>Pseudomonadota</taxon>
        <taxon>Betaproteobacteria</taxon>
        <taxon>Nitrosomonadales</taxon>
        <taxon>Methylophilaceae</taxon>
        <taxon>Candidatus Methylopumilus</taxon>
    </lineage>
</organism>
<gene>
    <name evidence="1" type="ORF">BN1209_1621</name>
</gene>
<protein>
    <submittedName>
        <fullName evidence="1">Uncharacterized protein</fullName>
    </submittedName>
</protein>
<dbReference type="AlphaFoldDB" id="A0A0B7IWT3"/>
<evidence type="ECO:0000313" key="1">
    <source>
        <dbReference type="EMBL" id="CEN56656.1"/>
    </source>
</evidence>
<evidence type="ECO:0000313" key="2">
    <source>
        <dbReference type="Proteomes" id="UP000056322"/>
    </source>
</evidence>
<reference evidence="2" key="1">
    <citation type="submission" date="2014-12" db="EMBL/GenBank/DDBJ databases">
        <authorList>
            <person name="Salcher M.M."/>
        </authorList>
    </citation>
    <scope>NUCLEOTIDE SEQUENCE [LARGE SCALE GENOMIC DNA]</scope>
    <source>
        <strain evidence="2">MMS-10A-171</strain>
    </source>
</reference>
<proteinExistence type="predicted"/>
<dbReference type="KEGG" id="mbac:BN1209_1621"/>
<sequence length="47" mass="5205">MGGDNLGRLRVILEVALNKCLRTHLLYDFQISLCHPALDAGSILIIK</sequence>
<dbReference type="STRING" id="1581680.BN1209_1621"/>
<dbReference type="EMBL" id="LN794158">
    <property type="protein sequence ID" value="CEN56656.1"/>
    <property type="molecule type" value="Genomic_DNA"/>
</dbReference>